<protein>
    <submittedName>
        <fullName evidence="2">Uncharacterized protein</fullName>
    </submittedName>
</protein>
<organism evidence="2 3">
    <name type="scientific">Aegilops tauschii subsp. strangulata</name>
    <name type="common">Goatgrass</name>
    <dbReference type="NCBI Taxonomy" id="200361"/>
    <lineage>
        <taxon>Eukaryota</taxon>
        <taxon>Viridiplantae</taxon>
        <taxon>Streptophyta</taxon>
        <taxon>Embryophyta</taxon>
        <taxon>Tracheophyta</taxon>
        <taxon>Spermatophyta</taxon>
        <taxon>Magnoliopsida</taxon>
        <taxon>Liliopsida</taxon>
        <taxon>Poales</taxon>
        <taxon>Poaceae</taxon>
        <taxon>BOP clade</taxon>
        <taxon>Pooideae</taxon>
        <taxon>Triticodae</taxon>
        <taxon>Triticeae</taxon>
        <taxon>Triticinae</taxon>
        <taxon>Aegilops</taxon>
    </lineage>
</organism>
<reference evidence="3" key="2">
    <citation type="journal article" date="2017" name="Nat. Plants">
        <title>The Aegilops tauschii genome reveals multiple impacts of transposons.</title>
        <authorList>
            <person name="Zhao G."/>
            <person name="Zou C."/>
            <person name="Li K."/>
            <person name="Wang K."/>
            <person name="Li T."/>
            <person name="Gao L."/>
            <person name="Zhang X."/>
            <person name="Wang H."/>
            <person name="Yang Z."/>
            <person name="Liu X."/>
            <person name="Jiang W."/>
            <person name="Mao L."/>
            <person name="Kong X."/>
            <person name="Jiao Y."/>
            <person name="Jia J."/>
        </authorList>
    </citation>
    <scope>NUCLEOTIDE SEQUENCE [LARGE SCALE GENOMIC DNA]</scope>
    <source>
        <strain evidence="3">cv. AL8/78</strain>
    </source>
</reference>
<evidence type="ECO:0000256" key="1">
    <source>
        <dbReference type="SAM" id="Phobius"/>
    </source>
</evidence>
<accession>A0A453FEC6</accession>
<keyword evidence="1" id="KW-1133">Transmembrane helix</keyword>
<dbReference type="EnsemblPlants" id="AET3Gv20652500.3">
    <property type="protein sequence ID" value="AET3Gv20652500.3"/>
    <property type="gene ID" value="AET3Gv20652500"/>
</dbReference>
<dbReference type="Proteomes" id="UP000015105">
    <property type="component" value="Chromosome 3D"/>
</dbReference>
<dbReference type="Gramene" id="AET3Gv20652500.3">
    <property type="protein sequence ID" value="AET3Gv20652500.3"/>
    <property type="gene ID" value="AET3Gv20652500"/>
</dbReference>
<keyword evidence="1" id="KW-0812">Transmembrane</keyword>
<keyword evidence="1" id="KW-0472">Membrane</keyword>
<reference evidence="2" key="5">
    <citation type="journal article" date="2021" name="G3 (Bethesda)">
        <title>Aegilops tauschii genome assembly Aet v5.0 features greater sequence contiguity and improved annotation.</title>
        <authorList>
            <person name="Wang L."/>
            <person name="Zhu T."/>
            <person name="Rodriguez J.C."/>
            <person name="Deal K.R."/>
            <person name="Dubcovsky J."/>
            <person name="McGuire P.E."/>
            <person name="Lux T."/>
            <person name="Spannagl M."/>
            <person name="Mayer K.F.X."/>
            <person name="Baldrich P."/>
            <person name="Meyers B.C."/>
            <person name="Huo N."/>
            <person name="Gu Y.Q."/>
            <person name="Zhou H."/>
            <person name="Devos K.M."/>
            <person name="Bennetzen J.L."/>
            <person name="Unver T."/>
            <person name="Budak H."/>
            <person name="Gulick P.J."/>
            <person name="Galiba G."/>
            <person name="Kalapos B."/>
            <person name="Nelson D.R."/>
            <person name="Li P."/>
            <person name="You F.M."/>
            <person name="Luo M.C."/>
            <person name="Dvorak J."/>
        </authorList>
    </citation>
    <scope>NUCLEOTIDE SEQUENCE [LARGE SCALE GENOMIC DNA]</scope>
    <source>
        <strain evidence="2">cv. AL8/78</strain>
    </source>
</reference>
<keyword evidence="3" id="KW-1185">Reference proteome</keyword>
<reference evidence="3" key="1">
    <citation type="journal article" date="2014" name="Science">
        <title>Ancient hybridizations among the ancestral genomes of bread wheat.</title>
        <authorList>
            <consortium name="International Wheat Genome Sequencing Consortium,"/>
            <person name="Marcussen T."/>
            <person name="Sandve S.R."/>
            <person name="Heier L."/>
            <person name="Spannagl M."/>
            <person name="Pfeifer M."/>
            <person name="Jakobsen K.S."/>
            <person name="Wulff B.B."/>
            <person name="Steuernagel B."/>
            <person name="Mayer K.F."/>
            <person name="Olsen O.A."/>
        </authorList>
    </citation>
    <scope>NUCLEOTIDE SEQUENCE [LARGE SCALE GENOMIC DNA]</scope>
    <source>
        <strain evidence="3">cv. AL8/78</strain>
    </source>
</reference>
<proteinExistence type="predicted"/>
<evidence type="ECO:0000313" key="3">
    <source>
        <dbReference type="Proteomes" id="UP000015105"/>
    </source>
</evidence>
<reference evidence="2" key="4">
    <citation type="submission" date="2019-03" db="UniProtKB">
        <authorList>
            <consortium name="EnsemblPlants"/>
        </authorList>
    </citation>
    <scope>IDENTIFICATION</scope>
</reference>
<sequence>AVPPPLLLASFWWSPLPRLSRRRYPSPSSLPLPTIPSALFWSGLLLLCSISLAGLAKSSNRSVVSERCGKAIAFLHRARLAGRCRWIWFEEVVGDALPKRDLLPAVWGTLVQENGGRSGERLGRFASTWTCVGQVKSFCSILWWYCSNYCCLNFANIITVMYI</sequence>
<feature type="transmembrane region" description="Helical" evidence="1">
    <location>
        <begin position="38"/>
        <end position="56"/>
    </location>
</feature>
<name>A0A453FEC6_AEGTS</name>
<reference evidence="2" key="3">
    <citation type="journal article" date="2017" name="Nature">
        <title>Genome sequence of the progenitor of the wheat D genome Aegilops tauschii.</title>
        <authorList>
            <person name="Luo M.C."/>
            <person name="Gu Y.Q."/>
            <person name="Puiu D."/>
            <person name="Wang H."/>
            <person name="Twardziok S.O."/>
            <person name="Deal K.R."/>
            <person name="Huo N."/>
            <person name="Zhu T."/>
            <person name="Wang L."/>
            <person name="Wang Y."/>
            <person name="McGuire P.E."/>
            <person name="Liu S."/>
            <person name="Long H."/>
            <person name="Ramasamy R.K."/>
            <person name="Rodriguez J.C."/>
            <person name="Van S.L."/>
            <person name="Yuan L."/>
            <person name="Wang Z."/>
            <person name="Xia Z."/>
            <person name="Xiao L."/>
            <person name="Anderson O.D."/>
            <person name="Ouyang S."/>
            <person name="Liang Y."/>
            <person name="Zimin A.V."/>
            <person name="Pertea G."/>
            <person name="Qi P."/>
            <person name="Bennetzen J.L."/>
            <person name="Dai X."/>
            <person name="Dawson M.W."/>
            <person name="Muller H.G."/>
            <person name="Kugler K."/>
            <person name="Rivarola-Duarte L."/>
            <person name="Spannagl M."/>
            <person name="Mayer K.F.X."/>
            <person name="Lu F.H."/>
            <person name="Bevan M.W."/>
            <person name="Leroy P."/>
            <person name="Li P."/>
            <person name="You F.M."/>
            <person name="Sun Q."/>
            <person name="Liu Z."/>
            <person name="Lyons E."/>
            <person name="Wicker T."/>
            <person name="Salzberg S.L."/>
            <person name="Devos K.M."/>
            <person name="Dvorak J."/>
        </authorList>
    </citation>
    <scope>NUCLEOTIDE SEQUENCE [LARGE SCALE GENOMIC DNA]</scope>
    <source>
        <strain evidence="2">cv. AL8/78</strain>
    </source>
</reference>
<dbReference type="AlphaFoldDB" id="A0A453FEC6"/>
<evidence type="ECO:0000313" key="2">
    <source>
        <dbReference type="EnsemblPlants" id="AET3Gv20652500.3"/>
    </source>
</evidence>